<gene>
    <name evidence="16" type="ORF">NP493_312g08008</name>
</gene>
<keyword evidence="14" id="KW-0464">Manganese</keyword>
<sequence>MFKQEGQSLVRKLNKNASVVLLCGIFMFISVLMCMSICSMPCEYTSMENKLIHQKMRQAVVVDKSNSDSIVRTNVKQYQAFLVILLLVGPNQYEERKTIRQTWLSQTPKDVLNYFVLGTENLATAERQRLEGENREHHDLLLLDTFQDSYRALTKKLLEAYKWLDANVDFQFVFKGDDDTFVHVDALLRELRQKPSHRLYWGFFDGRARVKHRSRKWAENKWVLCDRYLPHALGGGYVLSSDLVHFLALNSELLTLYNSEDVSVGTWLAPLDIQRVHDPRFDTEYKSRGCFNEYIVTHKQDRQMMHEKHKHLQRTGRLCASEYRIFLSYKYNWQVLPSMCCIRNDSSIP</sequence>
<comment type="subcellular location">
    <subcellularLocation>
        <location evidence="2 15">Golgi apparatus membrane</location>
        <topology evidence="2 15">Single-pass type II membrane protein</topology>
    </subcellularLocation>
</comment>
<evidence type="ECO:0000256" key="6">
    <source>
        <dbReference type="ARBA" id="ARBA00022676"/>
    </source>
</evidence>
<protein>
    <recommendedName>
        <fullName evidence="15">Hexosyltransferase</fullName>
        <ecNumber evidence="15">2.4.1.-</ecNumber>
    </recommendedName>
</protein>
<dbReference type="InterPro" id="IPR002659">
    <property type="entry name" value="Glyco_trans_31"/>
</dbReference>
<name>A0AAD9L5A7_RIDPI</name>
<evidence type="ECO:0000256" key="2">
    <source>
        <dbReference type="ARBA" id="ARBA00004323"/>
    </source>
</evidence>
<evidence type="ECO:0000256" key="10">
    <source>
        <dbReference type="ARBA" id="ARBA00022989"/>
    </source>
</evidence>
<keyword evidence="11 15" id="KW-0333">Golgi apparatus</keyword>
<dbReference type="EC" id="2.4.1.-" evidence="15"/>
<dbReference type="GO" id="GO:0047220">
    <property type="term" value="F:galactosylxylosylprotein 3-beta-galactosyltransferase activity"/>
    <property type="evidence" value="ECO:0007669"/>
    <property type="project" value="TreeGrafter"/>
</dbReference>
<evidence type="ECO:0000256" key="8">
    <source>
        <dbReference type="ARBA" id="ARBA00022692"/>
    </source>
</evidence>
<evidence type="ECO:0000256" key="9">
    <source>
        <dbReference type="ARBA" id="ARBA00022968"/>
    </source>
</evidence>
<keyword evidence="9 15" id="KW-0735">Signal-anchor</keyword>
<reference evidence="16" key="1">
    <citation type="journal article" date="2023" name="Mol. Biol. Evol.">
        <title>Third-Generation Sequencing Reveals the Adaptive Role of the Epigenome in Three Deep-Sea Polychaetes.</title>
        <authorList>
            <person name="Perez M."/>
            <person name="Aroh O."/>
            <person name="Sun Y."/>
            <person name="Lan Y."/>
            <person name="Juniper S.K."/>
            <person name="Young C.R."/>
            <person name="Angers B."/>
            <person name="Qian P.Y."/>
        </authorList>
    </citation>
    <scope>NUCLEOTIDE SEQUENCE</scope>
    <source>
        <strain evidence="16">R07B-5</strain>
    </source>
</reference>
<dbReference type="Gene3D" id="3.90.550.50">
    <property type="match status" value="1"/>
</dbReference>
<keyword evidence="13" id="KW-0325">Glycoprotein</keyword>
<evidence type="ECO:0000256" key="13">
    <source>
        <dbReference type="ARBA" id="ARBA00023180"/>
    </source>
</evidence>
<evidence type="ECO:0000313" key="16">
    <source>
        <dbReference type="EMBL" id="KAK2183462.1"/>
    </source>
</evidence>
<evidence type="ECO:0000313" key="17">
    <source>
        <dbReference type="Proteomes" id="UP001209878"/>
    </source>
</evidence>
<evidence type="ECO:0000256" key="11">
    <source>
        <dbReference type="ARBA" id="ARBA00023034"/>
    </source>
</evidence>
<keyword evidence="6 15" id="KW-0328">Glycosyltransferase</keyword>
<evidence type="ECO:0000256" key="7">
    <source>
        <dbReference type="ARBA" id="ARBA00022679"/>
    </source>
</evidence>
<keyword evidence="8 15" id="KW-0812">Transmembrane</keyword>
<dbReference type="GO" id="GO:0006493">
    <property type="term" value="P:protein O-linked glycosylation"/>
    <property type="evidence" value="ECO:0007669"/>
    <property type="project" value="TreeGrafter"/>
</dbReference>
<feature type="transmembrane region" description="Helical" evidence="15">
    <location>
        <begin position="20"/>
        <end position="40"/>
    </location>
</feature>
<organism evidence="16 17">
    <name type="scientific">Ridgeia piscesae</name>
    <name type="common">Tubeworm</name>
    <dbReference type="NCBI Taxonomy" id="27915"/>
    <lineage>
        <taxon>Eukaryota</taxon>
        <taxon>Metazoa</taxon>
        <taxon>Spiralia</taxon>
        <taxon>Lophotrochozoa</taxon>
        <taxon>Annelida</taxon>
        <taxon>Polychaeta</taxon>
        <taxon>Sedentaria</taxon>
        <taxon>Canalipalpata</taxon>
        <taxon>Sabellida</taxon>
        <taxon>Siboglinidae</taxon>
        <taxon>Ridgeia</taxon>
    </lineage>
</organism>
<comment type="similarity">
    <text evidence="5 15">Belongs to the glycosyltransferase 31 family.</text>
</comment>
<accession>A0AAD9L5A7</accession>
<dbReference type="FunFam" id="3.90.550.50:FF:000018">
    <property type="entry name" value="Hexosyltransferase"/>
    <property type="match status" value="1"/>
</dbReference>
<keyword evidence="12 15" id="KW-0472">Membrane</keyword>
<comment type="cofactor">
    <cofactor evidence="1">
        <name>Mn(2+)</name>
        <dbReference type="ChEBI" id="CHEBI:29035"/>
    </cofactor>
</comment>
<evidence type="ECO:0000256" key="4">
    <source>
        <dbReference type="ARBA" id="ARBA00005093"/>
    </source>
</evidence>
<evidence type="ECO:0000256" key="12">
    <source>
        <dbReference type="ARBA" id="ARBA00023136"/>
    </source>
</evidence>
<keyword evidence="7" id="KW-0808">Transferase</keyword>
<comment type="pathway">
    <text evidence="4">Glycan metabolism; heparan sulfate biosynthesis.</text>
</comment>
<dbReference type="AlphaFoldDB" id="A0AAD9L5A7"/>
<evidence type="ECO:0000256" key="5">
    <source>
        <dbReference type="ARBA" id="ARBA00008661"/>
    </source>
</evidence>
<dbReference type="Proteomes" id="UP001209878">
    <property type="component" value="Unassembled WGS sequence"/>
</dbReference>
<dbReference type="EMBL" id="JAODUO010000311">
    <property type="protein sequence ID" value="KAK2183462.1"/>
    <property type="molecule type" value="Genomic_DNA"/>
</dbReference>
<dbReference type="Pfam" id="PF01762">
    <property type="entry name" value="Galactosyl_T"/>
    <property type="match status" value="1"/>
</dbReference>
<evidence type="ECO:0000256" key="15">
    <source>
        <dbReference type="RuleBase" id="RU363063"/>
    </source>
</evidence>
<proteinExistence type="inferred from homology"/>
<evidence type="ECO:0000256" key="1">
    <source>
        <dbReference type="ARBA" id="ARBA00001936"/>
    </source>
</evidence>
<dbReference type="PANTHER" id="PTHR11214:SF3">
    <property type="entry name" value="BETA-1,3-GALACTOSYLTRANSFERASE 6"/>
    <property type="match status" value="1"/>
</dbReference>
<comment type="caution">
    <text evidence="16">The sequence shown here is derived from an EMBL/GenBank/DDBJ whole genome shotgun (WGS) entry which is preliminary data.</text>
</comment>
<evidence type="ECO:0000256" key="14">
    <source>
        <dbReference type="ARBA" id="ARBA00023211"/>
    </source>
</evidence>
<keyword evidence="17" id="KW-1185">Reference proteome</keyword>
<comment type="pathway">
    <text evidence="3">Glycan metabolism; chondroitin sulfate biosynthesis.</text>
</comment>
<dbReference type="GO" id="GO:0006024">
    <property type="term" value="P:glycosaminoglycan biosynthetic process"/>
    <property type="evidence" value="ECO:0007669"/>
    <property type="project" value="UniProtKB-ARBA"/>
</dbReference>
<evidence type="ECO:0000256" key="3">
    <source>
        <dbReference type="ARBA" id="ARBA00004840"/>
    </source>
</evidence>
<dbReference type="PANTHER" id="PTHR11214">
    <property type="entry name" value="BETA-1,3-N-ACETYLGLUCOSAMINYLTRANSFERASE"/>
    <property type="match status" value="1"/>
</dbReference>
<keyword evidence="10 15" id="KW-1133">Transmembrane helix</keyword>
<dbReference type="GO" id="GO:0000139">
    <property type="term" value="C:Golgi membrane"/>
    <property type="evidence" value="ECO:0007669"/>
    <property type="project" value="UniProtKB-SubCell"/>
</dbReference>